<dbReference type="Pfam" id="PF03993">
    <property type="entry name" value="DUF349"/>
    <property type="match status" value="3"/>
</dbReference>
<evidence type="ECO:0000313" key="1">
    <source>
        <dbReference type="EMBL" id="PSR54412.1"/>
    </source>
</evidence>
<keyword evidence="2" id="KW-1185">Reference proteome</keyword>
<gene>
    <name evidence="1" type="ORF">AHMF7605_13275</name>
</gene>
<comment type="caution">
    <text evidence="1">The sequence shown here is derived from an EMBL/GenBank/DDBJ whole genome shotgun (WGS) entry which is preliminary data.</text>
</comment>
<sequence>MENKDLLEEAKKYGFTQDNQVWLKPFMNFPARQVGEVKEVEDESLQYFAFRFQTFQEKVNALIDKISTSENKGSFLMKVLHLKELVGKYDALGDFESIHHQLTQAENEIKAAIGKNRDKNLTTKIALIEEAEALQDSIDWKGTTEKLKELRQNWIKTGPIDKALTDEIEDRFKNAVEVFFKRKKEFYEDKHNMLSRTLAKYKALIAESEALKHSEDWEGTTKKLKDLQNQWKAIGGNLPRKTSTELWNSFRKAHNYFFERLKNKITVTKTESKDRFFEDNLSKKKQLVEEAQGLLSLNTHEAVSRAKELQAAWKKVGPVKGEESDRVWEQFIIACDKVFEISSLEHFMRKKYPNADRNNHAEQIHNRINALRDFIKSDRQELEVLETNLGKLSTAPNNDTFRTMIQGKIKNFNRKIKTKTELIELFKSKLNKQVSG</sequence>
<dbReference type="OrthoDB" id="977295at2"/>
<reference evidence="1 2" key="1">
    <citation type="submission" date="2018-03" db="EMBL/GenBank/DDBJ databases">
        <title>Adhaeribacter sp. HMF7605 Genome sequencing and assembly.</title>
        <authorList>
            <person name="Kang H."/>
            <person name="Kang J."/>
            <person name="Cha I."/>
            <person name="Kim H."/>
            <person name="Joh K."/>
        </authorList>
    </citation>
    <scope>NUCLEOTIDE SEQUENCE [LARGE SCALE GENOMIC DNA]</scope>
    <source>
        <strain evidence="1 2">HMF7605</strain>
    </source>
</reference>
<organism evidence="1 2">
    <name type="scientific">Adhaeribacter arboris</name>
    <dbReference type="NCBI Taxonomy" id="2072846"/>
    <lineage>
        <taxon>Bacteria</taxon>
        <taxon>Pseudomonadati</taxon>
        <taxon>Bacteroidota</taxon>
        <taxon>Cytophagia</taxon>
        <taxon>Cytophagales</taxon>
        <taxon>Hymenobacteraceae</taxon>
        <taxon>Adhaeribacter</taxon>
    </lineage>
</organism>
<accession>A0A2T2YFZ6</accession>
<evidence type="ECO:0000313" key="2">
    <source>
        <dbReference type="Proteomes" id="UP000240357"/>
    </source>
</evidence>
<proteinExistence type="predicted"/>
<dbReference type="InterPro" id="IPR007139">
    <property type="entry name" value="DUF349"/>
</dbReference>
<dbReference type="RefSeq" id="WP_106930074.1">
    <property type="nucleotide sequence ID" value="NZ_PYFT01000001.1"/>
</dbReference>
<name>A0A2T2YFZ6_9BACT</name>
<protein>
    <submittedName>
        <fullName evidence="1">DUF349 domain-containing protein</fullName>
    </submittedName>
</protein>
<dbReference type="Proteomes" id="UP000240357">
    <property type="component" value="Unassembled WGS sequence"/>
</dbReference>
<dbReference type="EMBL" id="PYFT01000001">
    <property type="protein sequence ID" value="PSR54412.1"/>
    <property type="molecule type" value="Genomic_DNA"/>
</dbReference>
<dbReference type="AlphaFoldDB" id="A0A2T2YFZ6"/>